<protein>
    <submittedName>
        <fullName evidence="1">Uncharacterized protein</fullName>
    </submittedName>
</protein>
<dbReference type="EMBL" id="JAGIYQ010000001">
    <property type="protein sequence ID" value="MBP0724013.1"/>
    <property type="molecule type" value="Genomic_DNA"/>
</dbReference>
<keyword evidence="2" id="KW-1185">Reference proteome</keyword>
<dbReference type="Proteomes" id="UP000682134">
    <property type="component" value="Unassembled WGS sequence"/>
</dbReference>
<proteinExistence type="predicted"/>
<organism evidence="1 2">
    <name type="scientific">Gottfriedia endophytica</name>
    <dbReference type="NCBI Taxonomy" id="2820819"/>
    <lineage>
        <taxon>Bacteria</taxon>
        <taxon>Bacillati</taxon>
        <taxon>Bacillota</taxon>
        <taxon>Bacilli</taxon>
        <taxon>Bacillales</taxon>
        <taxon>Bacillaceae</taxon>
        <taxon>Gottfriedia</taxon>
    </lineage>
</organism>
<evidence type="ECO:0000313" key="1">
    <source>
        <dbReference type="EMBL" id="MBP0724013.1"/>
    </source>
</evidence>
<dbReference type="RefSeq" id="WP_209402019.1">
    <property type="nucleotide sequence ID" value="NZ_JAGIYQ010000001.1"/>
</dbReference>
<accession>A0A940NM76</accession>
<gene>
    <name evidence="1" type="ORF">J5Y03_02300</name>
</gene>
<sequence>MDLKLTIDELFCQNHRICTNLTPLFLAQEEFFQTNLLNNIKMIHNLDHSKIDSFIEHFSKNIRLLISLQVVSLSNFMTLTDHPIFFQCKSEIKCCLKESWDVYLELKQAIKWNFLCSKIIKKSLKDSILDKLNLVELMLRQKLEMFDLHERNVKVKIIDCECEQSEPWFE</sequence>
<dbReference type="AlphaFoldDB" id="A0A940NM76"/>
<evidence type="ECO:0000313" key="2">
    <source>
        <dbReference type="Proteomes" id="UP000682134"/>
    </source>
</evidence>
<comment type="caution">
    <text evidence="1">The sequence shown here is derived from an EMBL/GenBank/DDBJ whole genome shotgun (WGS) entry which is preliminary data.</text>
</comment>
<name>A0A940NM76_9BACI</name>
<reference evidence="1" key="1">
    <citation type="submission" date="2021-04" db="EMBL/GenBank/DDBJ databases">
        <title>Genome seq and assembly of Bacillus sp.</title>
        <authorList>
            <person name="Chhetri G."/>
        </authorList>
    </citation>
    <scope>NUCLEOTIDE SEQUENCE</scope>
    <source>
        <strain evidence="1">RG28</strain>
    </source>
</reference>